<keyword evidence="2" id="KW-0456">Lyase</keyword>
<evidence type="ECO:0000256" key="2">
    <source>
        <dbReference type="ARBA" id="ARBA00023239"/>
    </source>
</evidence>
<protein>
    <submittedName>
        <fullName evidence="5">Type 1 glutamine amidotransferase domain-containing protein</fullName>
    </submittedName>
</protein>
<comment type="caution">
    <text evidence="5">The sequence shown here is derived from an EMBL/GenBank/DDBJ whole genome shotgun (WGS) entry which is preliminary data.</text>
</comment>
<dbReference type="InterPro" id="IPR050325">
    <property type="entry name" value="Prot/Nucl_acid_deglycase"/>
</dbReference>
<reference evidence="5 6" key="1">
    <citation type="journal article" date="2019" name="Int. J. Syst. Evol. Microbiol.">
        <title>The Global Catalogue of Microorganisms (GCM) 10K type strain sequencing project: providing services to taxonomists for standard genome sequencing and annotation.</title>
        <authorList>
            <consortium name="The Broad Institute Genomics Platform"/>
            <consortium name="The Broad Institute Genome Sequencing Center for Infectious Disease"/>
            <person name="Wu L."/>
            <person name="Ma J."/>
        </authorList>
    </citation>
    <scope>NUCLEOTIDE SEQUENCE [LARGE SCALE GENOMIC DNA]</scope>
    <source>
        <strain evidence="5 6">JCM 13518</strain>
    </source>
</reference>
<name>A0ABN2JFG5_9ACTN</name>
<evidence type="ECO:0000313" key="6">
    <source>
        <dbReference type="Proteomes" id="UP001501057"/>
    </source>
</evidence>
<evidence type="ECO:0000256" key="1">
    <source>
        <dbReference type="ARBA" id="ARBA00023016"/>
    </source>
</evidence>
<keyword evidence="6" id="KW-1185">Reference proteome</keyword>
<dbReference type="Pfam" id="PF01965">
    <property type="entry name" value="DJ-1_PfpI"/>
    <property type="match status" value="1"/>
</dbReference>
<dbReference type="InterPro" id="IPR002818">
    <property type="entry name" value="DJ-1/PfpI"/>
</dbReference>
<evidence type="ECO:0000313" key="5">
    <source>
        <dbReference type="EMBL" id="GAA1725244.1"/>
    </source>
</evidence>
<sequence length="223" mass="23540">MTSRAALLVLTSHDDLGGVRKTGYFVGEAAHPWKVFTDAGYTVDFASIKGGQPPEDGRDEDDPVQAEFLNDDAVQKQLSETRRLSEVSATDYDTVYFVGGHGTMWDFPDDPSVASVARTIYENDGVVAAVCHGPSALVGITLGSGRPLVAGKKVAAFTNDEEEAAGLTDAVPFLLQTRLEELGATVEVGPNFAENVVVDGRLVTGQNPQSAAGVAREVVATLD</sequence>
<dbReference type="Gene3D" id="3.40.50.880">
    <property type="match status" value="1"/>
</dbReference>
<gene>
    <name evidence="5" type="ORF">GCM10009710_02490</name>
</gene>
<keyword evidence="5" id="KW-0315">Glutamine amidotransferase</keyword>
<dbReference type="Proteomes" id="UP001501057">
    <property type="component" value="Unassembled WGS sequence"/>
</dbReference>
<comment type="similarity">
    <text evidence="3">Belongs to the peptidase C56 family. HSP31-like subfamily.</text>
</comment>
<feature type="domain" description="DJ-1/PfpI" evidence="4">
    <location>
        <begin position="28"/>
        <end position="220"/>
    </location>
</feature>
<proteinExistence type="inferred from homology"/>
<evidence type="ECO:0000256" key="3">
    <source>
        <dbReference type="ARBA" id="ARBA00038493"/>
    </source>
</evidence>
<dbReference type="EMBL" id="BAAAME010000002">
    <property type="protein sequence ID" value="GAA1725244.1"/>
    <property type="molecule type" value="Genomic_DNA"/>
</dbReference>
<dbReference type="PANTHER" id="PTHR48094:SF11">
    <property type="entry name" value="GLUTATHIONE-INDEPENDENT GLYOXALASE HSP31-RELATED"/>
    <property type="match status" value="1"/>
</dbReference>
<keyword evidence="1" id="KW-0346">Stress response</keyword>
<dbReference type="PANTHER" id="PTHR48094">
    <property type="entry name" value="PROTEIN/NUCLEIC ACID DEGLYCASE DJ-1-RELATED"/>
    <property type="match status" value="1"/>
</dbReference>
<accession>A0ABN2JFG5</accession>
<dbReference type="RefSeq" id="WP_344196887.1">
    <property type="nucleotide sequence ID" value="NZ_BAAAME010000002.1"/>
</dbReference>
<dbReference type="CDD" id="cd03141">
    <property type="entry name" value="GATase1_Hsp31_like"/>
    <property type="match status" value="1"/>
</dbReference>
<dbReference type="InterPro" id="IPR029062">
    <property type="entry name" value="Class_I_gatase-like"/>
</dbReference>
<evidence type="ECO:0000259" key="4">
    <source>
        <dbReference type="Pfam" id="PF01965"/>
    </source>
</evidence>
<dbReference type="SUPFAM" id="SSF52317">
    <property type="entry name" value="Class I glutamine amidotransferase-like"/>
    <property type="match status" value="1"/>
</dbReference>
<organism evidence="5 6">
    <name type="scientific">Aeromicrobium alkaliterrae</name>
    <dbReference type="NCBI Taxonomy" id="302168"/>
    <lineage>
        <taxon>Bacteria</taxon>
        <taxon>Bacillati</taxon>
        <taxon>Actinomycetota</taxon>
        <taxon>Actinomycetes</taxon>
        <taxon>Propionibacteriales</taxon>
        <taxon>Nocardioidaceae</taxon>
        <taxon>Aeromicrobium</taxon>
    </lineage>
</organism>